<dbReference type="AlphaFoldDB" id="A0A090DV72"/>
<dbReference type="EMBL" id="CCMZ01000028">
    <property type="protein sequence ID" value="CDX20912.1"/>
    <property type="molecule type" value="Genomic_DNA"/>
</dbReference>
<gene>
    <name evidence="1" type="ORF">MPL3356_340094</name>
</gene>
<proteinExistence type="predicted"/>
<evidence type="ECO:0000313" key="1">
    <source>
        <dbReference type="EMBL" id="CDX20912.1"/>
    </source>
</evidence>
<reference evidence="2" key="1">
    <citation type="submission" date="2014-08" db="EMBL/GenBank/DDBJ databases">
        <authorList>
            <person name="Moulin L."/>
        </authorList>
    </citation>
    <scope>NUCLEOTIDE SEQUENCE [LARGE SCALE GENOMIC DNA]</scope>
</reference>
<sequence length="99" mass="11308">MHFNSSCLPPLNKLCMWSAWSTAISLRLKSKCYCSGVKVGMECSYVFWGLLSTHCEDFCQKVVSLGDLVSRLLRLRRNWRARARLRWRSAIVPVNGKAG</sequence>
<accession>A0A090DV72</accession>
<organism evidence="1 2">
    <name type="scientific">Mesorhizobium plurifarium</name>
    <dbReference type="NCBI Taxonomy" id="69974"/>
    <lineage>
        <taxon>Bacteria</taxon>
        <taxon>Pseudomonadati</taxon>
        <taxon>Pseudomonadota</taxon>
        <taxon>Alphaproteobacteria</taxon>
        <taxon>Hyphomicrobiales</taxon>
        <taxon>Phyllobacteriaceae</taxon>
        <taxon>Mesorhizobium</taxon>
    </lineage>
</organism>
<evidence type="ECO:0000313" key="2">
    <source>
        <dbReference type="Proteomes" id="UP000045285"/>
    </source>
</evidence>
<protein>
    <submittedName>
        <fullName evidence="1">Uncharacterized protein</fullName>
    </submittedName>
</protein>
<dbReference type="Proteomes" id="UP000045285">
    <property type="component" value="Unassembled WGS sequence"/>
</dbReference>
<keyword evidence="2" id="KW-1185">Reference proteome</keyword>
<name>A0A090DV72_MESPL</name>